<accession>A0ABR3A248</accession>
<evidence type="ECO:0000313" key="2">
    <source>
        <dbReference type="Proteomes" id="UP001437256"/>
    </source>
</evidence>
<dbReference type="SUPFAM" id="SSF56112">
    <property type="entry name" value="Protein kinase-like (PK-like)"/>
    <property type="match status" value="1"/>
</dbReference>
<organism evidence="1 2">
    <name type="scientific">Marasmius tenuissimus</name>
    <dbReference type="NCBI Taxonomy" id="585030"/>
    <lineage>
        <taxon>Eukaryota</taxon>
        <taxon>Fungi</taxon>
        <taxon>Dikarya</taxon>
        <taxon>Basidiomycota</taxon>
        <taxon>Agaricomycotina</taxon>
        <taxon>Agaricomycetes</taxon>
        <taxon>Agaricomycetidae</taxon>
        <taxon>Agaricales</taxon>
        <taxon>Marasmiineae</taxon>
        <taxon>Marasmiaceae</taxon>
        <taxon>Marasmius</taxon>
    </lineage>
</organism>
<comment type="caution">
    <text evidence="1">The sequence shown here is derived from an EMBL/GenBank/DDBJ whole genome shotgun (WGS) entry which is preliminary data.</text>
</comment>
<dbReference type="Proteomes" id="UP001437256">
    <property type="component" value="Unassembled WGS sequence"/>
</dbReference>
<name>A0ABR3A248_9AGAR</name>
<protein>
    <recommendedName>
        <fullName evidence="3">Protein kinase domain-containing protein</fullName>
    </recommendedName>
</protein>
<evidence type="ECO:0000313" key="1">
    <source>
        <dbReference type="EMBL" id="KAL0067394.1"/>
    </source>
</evidence>
<keyword evidence="2" id="KW-1185">Reference proteome</keyword>
<gene>
    <name evidence="1" type="ORF">AAF712_005623</name>
</gene>
<sequence length="359" mass="41126">MRHAHLEQLQPSEQFWARCEPWLKEKGYGLRPRYRPGWVASWKDNDLEPSGCEDGQAIEHGGFLDGEKLSDGSIVFFKKLPASDTEVEMNRLLATLNTEDPRNHCVLPHEILEVPNDVEADATALLVLPFMTRWHDPEFSTAGEVLDFFQQLCEVSLHVYRGCDIKFNNVMMDSRNLCDQPIHPVKQIMARDWSHKVQTHTRTDRPVKYYFIDFGLAQQYSSGKPREREPGYGGDTTVPEFKRKESCDPFAVDVYRLGNLIKECLLTGTLSAVLFPKRKGLEFLNELITDMTQPDPAKRPTIREVISRLGDIRKGLSWRELRAPIPANDDHMGVKRRSTHWRKQLANTLKGKSALPTDG</sequence>
<evidence type="ECO:0008006" key="3">
    <source>
        <dbReference type="Google" id="ProtNLM"/>
    </source>
</evidence>
<dbReference type="EMBL" id="JBBXMP010000026">
    <property type="protein sequence ID" value="KAL0067394.1"/>
    <property type="molecule type" value="Genomic_DNA"/>
</dbReference>
<dbReference type="InterPro" id="IPR011009">
    <property type="entry name" value="Kinase-like_dom_sf"/>
</dbReference>
<reference evidence="1 2" key="1">
    <citation type="submission" date="2024-05" db="EMBL/GenBank/DDBJ databases">
        <title>A draft genome resource for the thread blight pathogen Marasmius tenuissimus strain MS-2.</title>
        <authorList>
            <person name="Yulfo-Soto G.E."/>
            <person name="Baruah I.K."/>
            <person name="Amoako-Attah I."/>
            <person name="Bukari Y."/>
            <person name="Meinhardt L.W."/>
            <person name="Bailey B.A."/>
            <person name="Cohen S.P."/>
        </authorList>
    </citation>
    <scope>NUCLEOTIDE SEQUENCE [LARGE SCALE GENOMIC DNA]</scope>
    <source>
        <strain evidence="1 2">MS-2</strain>
    </source>
</reference>
<proteinExistence type="predicted"/>
<dbReference type="Gene3D" id="1.10.510.10">
    <property type="entry name" value="Transferase(Phosphotransferase) domain 1"/>
    <property type="match status" value="1"/>
</dbReference>